<reference evidence="2 4" key="2">
    <citation type="submission" date="2014-07" db="EMBL/GenBank/DDBJ databases">
        <title>Porphyromonadaceae bacterium OUH 334697 = ATCC BAA-2682 = DSM 28341 draft genome.</title>
        <authorList>
            <person name="Sydenham T.V."/>
            <person name="Hasman H."/>
            <person name="Justesen U.S."/>
        </authorList>
    </citation>
    <scope>NUCLEOTIDE SEQUENCE [LARGE SCALE GENOMIC DNA]</scope>
    <source>
        <strain evidence="2 4">OUH 334697</strain>
    </source>
</reference>
<dbReference type="InterPro" id="IPR002881">
    <property type="entry name" value="DUF58"/>
</dbReference>
<dbReference type="Pfam" id="PF01882">
    <property type="entry name" value="DUF58"/>
    <property type="match status" value="1"/>
</dbReference>
<gene>
    <name evidence="3" type="ORF">BA92_01010</name>
    <name evidence="2" type="ORF">IE90_14325</name>
</gene>
<evidence type="ECO:0000313" key="2">
    <source>
        <dbReference type="EMBL" id="KIO42667.1"/>
    </source>
</evidence>
<organism evidence="3 5">
    <name type="scientific">Sanguibacteroides justesenii</name>
    <dbReference type="NCBI Taxonomy" id="1547597"/>
    <lineage>
        <taxon>Bacteria</taxon>
        <taxon>Pseudomonadati</taxon>
        <taxon>Bacteroidota</taxon>
        <taxon>Bacteroidia</taxon>
        <taxon>Bacteroidales</taxon>
        <taxon>Porphyromonadaceae</taxon>
        <taxon>Sanguibacteroides</taxon>
    </lineage>
</organism>
<dbReference type="Proteomes" id="UP000031980">
    <property type="component" value="Unassembled WGS sequence"/>
</dbReference>
<dbReference type="EMBL" id="JPIU01000023">
    <property type="protein sequence ID" value="KIO47383.1"/>
    <property type="molecule type" value="Genomic_DNA"/>
</dbReference>
<name>A0A0C3ML16_9PORP</name>
<sequence length="292" mass="34068">METSDLLKRVRKIEIKTRGLSKNIFAGEYHSAFKGRGMTFSEVREYQYGDDIRSIDWNVTARYNHPYVKIFEEERELTVMLLIDVSGSRNFGTISKLKKNQITEIAAVLAFSAIQNNDKIGVIFFSDKIEKFIPPKKGRTHILHIIRELIDFKPEDKRTNITEALQYLTNAIKKRCTCFLISDFMDDHDFEHPLMIANKKHDIVALRVYDPRENEIPPVGLMYLTDAESGEHIWVDTSDRRVQEDYRRYVFDREKELDRVFKHSGVDVASISSDEDYVKSLIALFKRRGAGY</sequence>
<feature type="domain" description="DUF58" evidence="1">
    <location>
        <begin position="42"/>
        <end position="253"/>
    </location>
</feature>
<proteinExistence type="predicted"/>
<accession>A0A0C3ML16</accession>
<protein>
    <recommendedName>
        <fullName evidence="1">DUF58 domain-containing protein</fullName>
    </recommendedName>
</protein>
<dbReference type="Gene3D" id="3.40.50.410">
    <property type="entry name" value="von Willebrand factor, type A domain"/>
    <property type="match status" value="1"/>
</dbReference>
<comment type="caution">
    <text evidence="3">The sequence shown here is derived from an EMBL/GenBank/DDBJ whole genome shotgun (WGS) entry which is preliminary data.</text>
</comment>
<dbReference type="SUPFAM" id="SSF53300">
    <property type="entry name" value="vWA-like"/>
    <property type="match status" value="1"/>
</dbReference>
<dbReference type="AlphaFoldDB" id="A0A0C3ML16"/>
<evidence type="ECO:0000313" key="4">
    <source>
        <dbReference type="Proteomes" id="UP000031937"/>
    </source>
</evidence>
<reference evidence="3 5" key="1">
    <citation type="submission" date="2014-07" db="EMBL/GenBank/DDBJ databases">
        <title>Porphyromonadaceae bacterium OUH 308042 = ATCC BAA-2681 = DSM 28342 draft genome.</title>
        <authorList>
            <person name="Sydenham T.V."/>
            <person name="Hasman H."/>
            <person name="Justensen U.S."/>
        </authorList>
    </citation>
    <scope>NUCLEOTIDE SEQUENCE [LARGE SCALE GENOMIC DNA]</scope>
    <source>
        <strain evidence="3 5">OUH 308042</strain>
    </source>
</reference>
<dbReference type="InterPro" id="IPR036465">
    <property type="entry name" value="vWFA_dom_sf"/>
</dbReference>
<evidence type="ECO:0000313" key="5">
    <source>
        <dbReference type="Proteomes" id="UP000031980"/>
    </source>
</evidence>
<dbReference type="EMBL" id="JPIT01000038">
    <property type="protein sequence ID" value="KIO42667.1"/>
    <property type="molecule type" value="Genomic_DNA"/>
</dbReference>
<keyword evidence="5" id="KW-1185">Reference proteome</keyword>
<dbReference type="PANTHER" id="PTHR33608">
    <property type="entry name" value="BLL2464 PROTEIN"/>
    <property type="match status" value="1"/>
</dbReference>
<dbReference type="CDD" id="cd00198">
    <property type="entry name" value="vWFA"/>
    <property type="match status" value="1"/>
</dbReference>
<evidence type="ECO:0000313" key="3">
    <source>
        <dbReference type="EMBL" id="KIO47383.1"/>
    </source>
</evidence>
<dbReference type="PANTHER" id="PTHR33608:SF6">
    <property type="entry name" value="BLL2464 PROTEIN"/>
    <property type="match status" value="1"/>
</dbReference>
<evidence type="ECO:0000259" key="1">
    <source>
        <dbReference type="Pfam" id="PF01882"/>
    </source>
</evidence>
<dbReference type="Proteomes" id="UP000031937">
    <property type="component" value="Unassembled WGS sequence"/>
</dbReference>
<dbReference type="OrthoDB" id="9776116at2"/>
<dbReference type="RefSeq" id="WP_041504513.1">
    <property type="nucleotide sequence ID" value="NZ_JPIT01000038.1"/>
</dbReference>